<feature type="compositionally biased region" description="Pro residues" evidence="1">
    <location>
        <begin position="1"/>
        <end position="10"/>
    </location>
</feature>
<proteinExistence type="predicted"/>
<sequence length="86" mass="9177">MDPTKAPPAKSPAERMRQTMGAAARGGGGAPPPAGLEPSAPSSSPSDSVSRFAAIFSASSDLFLFRYRVPYCLPRRLRGLNWSFCF</sequence>
<name>A0A0A9D521_ARUDO</name>
<reference evidence="2" key="1">
    <citation type="submission" date="2014-09" db="EMBL/GenBank/DDBJ databases">
        <authorList>
            <person name="Magalhaes I.L.F."/>
            <person name="Oliveira U."/>
            <person name="Santos F.R."/>
            <person name="Vidigal T.H.D.A."/>
            <person name="Brescovit A.D."/>
            <person name="Santos A.J."/>
        </authorList>
    </citation>
    <scope>NUCLEOTIDE SEQUENCE</scope>
    <source>
        <tissue evidence="2">Shoot tissue taken approximately 20 cm above the soil surface</tissue>
    </source>
</reference>
<feature type="compositionally biased region" description="Low complexity" evidence="1">
    <location>
        <begin position="36"/>
        <end position="48"/>
    </location>
</feature>
<organism evidence="2">
    <name type="scientific">Arundo donax</name>
    <name type="common">Giant reed</name>
    <name type="synonym">Donax arundinaceus</name>
    <dbReference type="NCBI Taxonomy" id="35708"/>
    <lineage>
        <taxon>Eukaryota</taxon>
        <taxon>Viridiplantae</taxon>
        <taxon>Streptophyta</taxon>
        <taxon>Embryophyta</taxon>
        <taxon>Tracheophyta</taxon>
        <taxon>Spermatophyta</taxon>
        <taxon>Magnoliopsida</taxon>
        <taxon>Liliopsida</taxon>
        <taxon>Poales</taxon>
        <taxon>Poaceae</taxon>
        <taxon>PACMAD clade</taxon>
        <taxon>Arundinoideae</taxon>
        <taxon>Arundineae</taxon>
        <taxon>Arundo</taxon>
    </lineage>
</organism>
<dbReference type="EMBL" id="GBRH01217155">
    <property type="protein sequence ID" value="JAD80740.1"/>
    <property type="molecule type" value="Transcribed_RNA"/>
</dbReference>
<evidence type="ECO:0000313" key="2">
    <source>
        <dbReference type="EMBL" id="JAD80740.1"/>
    </source>
</evidence>
<evidence type="ECO:0000256" key="1">
    <source>
        <dbReference type="SAM" id="MobiDB-lite"/>
    </source>
</evidence>
<accession>A0A0A9D521</accession>
<dbReference type="AlphaFoldDB" id="A0A0A9D521"/>
<reference evidence="2" key="2">
    <citation type="journal article" date="2015" name="Data Brief">
        <title>Shoot transcriptome of the giant reed, Arundo donax.</title>
        <authorList>
            <person name="Barrero R.A."/>
            <person name="Guerrero F.D."/>
            <person name="Moolhuijzen P."/>
            <person name="Goolsby J.A."/>
            <person name="Tidwell J."/>
            <person name="Bellgard S.E."/>
            <person name="Bellgard M.I."/>
        </authorList>
    </citation>
    <scope>NUCLEOTIDE SEQUENCE</scope>
    <source>
        <tissue evidence="2">Shoot tissue taken approximately 20 cm above the soil surface</tissue>
    </source>
</reference>
<protein>
    <submittedName>
        <fullName evidence="2">Uncharacterized protein</fullName>
    </submittedName>
</protein>
<feature type="region of interest" description="Disordered" evidence="1">
    <location>
        <begin position="1"/>
        <end position="48"/>
    </location>
</feature>